<keyword evidence="1" id="KW-1133">Transmembrane helix</keyword>
<organism evidence="2">
    <name type="scientific">Siphoviridae sp. ctBtT10</name>
    <dbReference type="NCBI Taxonomy" id="2827805"/>
    <lineage>
        <taxon>Viruses</taxon>
        <taxon>Duplodnaviria</taxon>
        <taxon>Heunggongvirae</taxon>
        <taxon>Uroviricota</taxon>
        <taxon>Caudoviricetes</taxon>
    </lineage>
</organism>
<keyword evidence="1" id="KW-0472">Membrane</keyword>
<dbReference type="EMBL" id="BK032694">
    <property type="protein sequence ID" value="DAF55600.1"/>
    <property type="molecule type" value="Genomic_DNA"/>
</dbReference>
<name>A0A8S5SXH7_9CAUD</name>
<accession>A0A8S5SXH7</accession>
<evidence type="ECO:0000256" key="1">
    <source>
        <dbReference type="SAM" id="Phobius"/>
    </source>
</evidence>
<evidence type="ECO:0000313" key="2">
    <source>
        <dbReference type="EMBL" id="DAF55600.1"/>
    </source>
</evidence>
<sequence length="92" mass="10628">MMNRIFYTTLASVSLVFMIVCINLNARINDLNNKVGDLEWTVQEHELSIQRMAEKNNAQDVILNKLNSEYQMREKQRAEELKEVAERNGVGG</sequence>
<feature type="transmembrane region" description="Helical" evidence="1">
    <location>
        <begin position="6"/>
        <end position="26"/>
    </location>
</feature>
<proteinExistence type="predicted"/>
<protein>
    <submittedName>
        <fullName evidence="2">Uncharacterized protein</fullName>
    </submittedName>
</protein>
<keyword evidence="1" id="KW-0812">Transmembrane</keyword>
<reference evidence="2" key="1">
    <citation type="journal article" date="2021" name="Proc. Natl. Acad. Sci. U.S.A.">
        <title>A Catalog of Tens of Thousands of Viruses from Human Metagenomes Reveals Hidden Associations with Chronic Diseases.</title>
        <authorList>
            <person name="Tisza M.J."/>
            <person name="Buck C.B."/>
        </authorList>
    </citation>
    <scope>NUCLEOTIDE SEQUENCE</scope>
    <source>
        <strain evidence="2">CtBtT10</strain>
    </source>
</reference>